<gene>
    <name evidence="4" type="ORF">SAMN05216439_0349</name>
</gene>
<feature type="domain" description="N-acetyltransferase" evidence="3">
    <location>
        <begin position="7"/>
        <end position="135"/>
    </location>
</feature>
<evidence type="ECO:0000256" key="2">
    <source>
        <dbReference type="ARBA" id="ARBA00023315"/>
    </source>
</evidence>
<evidence type="ECO:0000313" key="4">
    <source>
        <dbReference type="EMBL" id="SEL31931.1"/>
    </source>
</evidence>
<dbReference type="InterPro" id="IPR045039">
    <property type="entry name" value="NSI-like"/>
</dbReference>
<organism evidence="4 5">
    <name type="scientific">Methanobrevibacter gottschalkii</name>
    <dbReference type="NCBI Taxonomy" id="190974"/>
    <lineage>
        <taxon>Archaea</taxon>
        <taxon>Methanobacteriati</taxon>
        <taxon>Methanobacteriota</taxon>
        <taxon>Methanomada group</taxon>
        <taxon>Methanobacteria</taxon>
        <taxon>Methanobacteriales</taxon>
        <taxon>Methanobacteriaceae</taxon>
        <taxon>Methanobrevibacter</taxon>
    </lineage>
</organism>
<dbReference type="PANTHER" id="PTHR43626">
    <property type="entry name" value="ACYL-COA N-ACYLTRANSFERASE"/>
    <property type="match status" value="1"/>
</dbReference>
<dbReference type="Pfam" id="PF13508">
    <property type="entry name" value="Acetyltransf_7"/>
    <property type="match status" value="1"/>
</dbReference>
<evidence type="ECO:0000313" key="5">
    <source>
        <dbReference type="Proteomes" id="UP000199506"/>
    </source>
</evidence>
<protein>
    <submittedName>
        <fullName evidence="4">Acetyltransferase (GNAT) domain-containing protein</fullName>
    </submittedName>
</protein>
<reference evidence="4 5" key="1">
    <citation type="submission" date="2016-10" db="EMBL/GenBank/DDBJ databases">
        <authorList>
            <person name="de Groot N.N."/>
        </authorList>
    </citation>
    <scope>NUCLEOTIDE SEQUENCE [LARGE SCALE GENOMIC DNA]</scope>
    <source>
        <strain evidence="4 5">DSM 11978</strain>
    </source>
</reference>
<dbReference type="InterPro" id="IPR016181">
    <property type="entry name" value="Acyl_CoA_acyltransferase"/>
</dbReference>
<dbReference type="InterPro" id="IPR000182">
    <property type="entry name" value="GNAT_dom"/>
</dbReference>
<dbReference type="SUPFAM" id="SSF55729">
    <property type="entry name" value="Acyl-CoA N-acyltransferases (Nat)"/>
    <property type="match status" value="1"/>
</dbReference>
<dbReference type="STRING" id="190974.SAMN05216439_0349"/>
<dbReference type="PROSITE" id="PS51186">
    <property type="entry name" value="GNAT"/>
    <property type="match status" value="1"/>
</dbReference>
<keyword evidence="2" id="KW-0012">Acyltransferase</keyword>
<proteinExistence type="predicted"/>
<dbReference type="RefSeq" id="WP_091699836.1">
    <property type="nucleotide sequence ID" value="NZ_FOAK01000014.1"/>
</dbReference>
<dbReference type="OrthoDB" id="87545at2157"/>
<dbReference type="PANTHER" id="PTHR43626:SF4">
    <property type="entry name" value="GCN5-RELATED N-ACETYLTRANSFERASE 2, CHLOROPLASTIC"/>
    <property type="match status" value="1"/>
</dbReference>
<dbReference type="Proteomes" id="UP000199506">
    <property type="component" value="Unassembled WGS sequence"/>
</dbReference>
<dbReference type="AlphaFoldDB" id="A0A1H7P814"/>
<dbReference type="GO" id="GO:0008080">
    <property type="term" value="F:N-acetyltransferase activity"/>
    <property type="evidence" value="ECO:0007669"/>
    <property type="project" value="InterPro"/>
</dbReference>
<dbReference type="GO" id="GO:0005737">
    <property type="term" value="C:cytoplasm"/>
    <property type="evidence" value="ECO:0007669"/>
    <property type="project" value="TreeGrafter"/>
</dbReference>
<dbReference type="Gene3D" id="3.40.630.30">
    <property type="match status" value="1"/>
</dbReference>
<accession>A0A1H7P814</accession>
<dbReference type="EMBL" id="FOAK01000014">
    <property type="protein sequence ID" value="SEL31931.1"/>
    <property type="molecule type" value="Genomic_DNA"/>
</dbReference>
<keyword evidence="1 4" id="KW-0808">Transferase</keyword>
<name>A0A1H7P814_9EURY</name>
<dbReference type="CDD" id="cd04301">
    <property type="entry name" value="NAT_SF"/>
    <property type="match status" value="1"/>
</dbReference>
<evidence type="ECO:0000256" key="1">
    <source>
        <dbReference type="ARBA" id="ARBA00022679"/>
    </source>
</evidence>
<sequence length="135" mass="15708">MDGIVYKNTHNFSKRELEELFLSLEWSAGHFPDKLIIAMKNFKTVFSAWDGEDLVGLACAMDDGIMNAYVHYLLVKPEYQLKGIGKELLNRITTHYKDYMRIVVVAYNDEIKFYEYCGFEKADDASPMFITKLWA</sequence>
<evidence type="ECO:0000259" key="3">
    <source>
        <dbReference type="PROSITE" id="PS51186"/>
    </source>
</evidence>